<dbReference type="NCBIfam" id="TIGR02595">
    <property type="entry name" value="PEP_CTERM"/>
    <property type="match status" value="1"/>
</dbReference>
<evidence type="ECO:0000313" key="5">
    <source>
        <dbReference type="Proteomes" id="UP000292307"/>
    </source>
</evidence>
<dbReference type="NCBIfam" id="NF038126">
    <property type="entry name" value="PEP_CTERM_FxDxF"/>
    <property type="match status" value="1"/>
</dbReference>
<evidence type="ECO:0000313" key="3">
    <source>
        <dbReference type="EMBL" id="GGY58148.1"/>
    </source>
</evidence>
<dbReference type="Proteomes" id="UP000628442">
    <property type="component" value="Unassembled WGS sequence"/>
</dbReference>
<evidence type="ECO:0000313" key="6">
    <source>
        <dbReference type="Proteomes" id="UP000628442"/>
    </source>
</evidence>
<dbReference type="InterPro" id="IPR013424">
    <property type="entry name" value="Ice-binding_C"/>
</dbReference>
<name>A0A411X219_9BURK</name>
<dbReference type="RefSeq" id="WP_131147111.1">
    <property type="nucleotide sequence ID" value="NZ_BMWV01000012.1"/>
</dbReference>
<dbReference type="OrthoDB" id="8759495at2"/>
<dbReference type="Pfam" id="PF07589">
    <property type="entry name" value="PEP-CTERM"/>
    <property type="match status" value="1"/>
</dbReference>
<gene>
    <name evidence="4" type="ORF">EYF70_20780</name>
    <name evidence="3" type="ORF">GCM10007387_45820</name>
</gene>
<keyword evidence="1" id="KW-0732">Signal</keyword>
<keyword evidence="5" id="KW-1185">Reference proteome</keyword>
<accession>A0A411X219</accession>
<reference evidence="3" key="1">
    <citation type="journal article" date="2014" name="Int. J. Syst. Evol. Microbiol.">
        <title>Complete genome sequence of Corynebacterium casei LMG S-19264T (=DSM 44701T), isolated from a smear-ripened cheese.</title>
        <authorList>
            <consortium name="US DOE Joint Genome Institute (JGI-PGF)"/>
            <person name="Walter F."/>
            <person name="Albersmeier A."/>
            <person name="Kalinowski J."/>
            <person name="Ruckert C."/>
        </authorList>
    </citation>
    <scope>NUCLEOTIDE SEQUENCE</scope>
    <source>
        <strain evidence="3">KCTC 12343</strain>
    </source>
</reference>
<evidence type="ECO:0000256" key="1">
    <source>
        <dbReference type="SAM" id="SignalP"/>
    </source>
</evidence>
<feature type="signal peptide" evidence="1">
    <location>
        <begin position="1"/>
        <end position="21"/>
    </location>
</feature>
<dbReference type="EMBL" id="CP036401">
    <property type="protein sequence ID" value="QBI03003.1"/>
    <property type="molecule type" value="Genomic_DNA"/>
</dbReference>
<feature type="chain" id="PRO_5044601864" evidence="1">
    <location>
        <begin position="22"/>
        <end position="181"/>
    </location>
</feature>
<feature type="domain" description="Ice-binding protein C-terminal" evidence="2">
    <location>
        <begin position="156"/>
        <end position="180"/>
    </location>
</feature>
<sequence length="181" mass="19264">MKKLYPLCLAVLLAFGTHAHAAYIDQSRIVDMSTTLTASGSFAFSRTVETAAAALGEEFNGFSDRYTFKLNAASAVTGLMTSVPYDDETGLGITGFNLYQEGVTEAVYYGTLHDPFDQTWLFKGTDMLKAGNYFLEVNGFATATNASYSGTLSVSPVPEPGTLALMLGGLGVLGVALRRRG</sequence>
<dbReference type="Proteomes" id="UP000292307">
    <property type="component" value="Chromosome"/>
</dbReference>
<dbReference type="EMBL" id="BMWV01000012">
    <property type="protein sequence ID" value="GGY58148.1"/>
    <property type="molecule type" value="Genomic_DNA"/>
</dbReference>
<organism evidence="3 6">
    <name type="scientific">Pseudoduganella albidiflava</name>
    <dbReference type="NCBI Taxonomy" id="321983"/>
    <lineage>
        <taxon>Bacteria</taxon>
        <taxon>Pseudomonadati</taxon>
        <taxon>Pseudomonadota</taxon>
        <taxon>Betaproteobacteria</taxon>
        <taxon>Burkholderiales</taxon>
        <taxon>Oxalobacteraceae</taxon>
        <taxon>Telluria group</taxon>
        <taxon>Pseudoduganella</taxon>
    </lineage>
</organism>
<protein>
    <submittedName>
        <fullName evidence="4">PEP-CTERM sorting domain-containing protein</fullName>
    </submittedName>
</protein>
<evidence type="ECO:0000259" key="2">
    <source>
        <dbReference type="Pfam" id="PF07589"/>
    </source>
</evidence>
<evidence type="ECO:0000313" key="4">
    <source>
        <dbReference type="EMBL" id="QBI03003.1"/>
    </source>
</evidence>
<dbReference type="AlphaFoldDB" id="A0A411X219"/>
<reference evidence="4 5" key="2">
    <citation type="submission" date="2019-02" db="EMBL/GenBank/DDBJ databases">
        <title>Draft Genome Sequences of Six Type Strains of the Genus Massilia.</title>
        <authorList>
            <person name="Miess H."/>
            <person name="Frediansyhah A."/>
            <person name="Gross H."/>
        </authorList>
    </citation>
    <scope>NUCLEOTIDE SEQUENCE [LARGE SCALE GENOMIC DNA]</scope>
    <source>
        <strain evidence="4 5">DSM 17472</strain>
    </source>
</reference>
<proteinExistence type="predicted"/>
<reference evidence="3" key="3">
    <citation type="submission" date="2022-12" db="EMBL/GenBank/DDBJ databases">
        <authorList>
            <person name="Sun Q."/>
            <person name="Kim S."/>
        </authorList>
    </citation>
    <scope>NUCLEOTIDE SEQUENCE</scope>
    <source>
        <strain evidence="3">KCTC 12343</strain>
    </source>
</reference>